<dbReference type="AlphaFoldDB" id="A0A0J6FTA1"/>
<name>A0A0J6FTA1_9BACL</name>
<organism evidence="1 2">
    <name type="scientific">Guptibacillus hwajinpoensis</name>
    <dbReference type="NCBI Taxonomy" id="208199"/>
    <lineage>
        <taxon>Bacteria</taxon>
        <taxon>Bacillati</taxon>
        <taxon>Bacillota</taxon>
        <taxon>Bacilli</taxon>
        <taxon>Bacillales</taxon>
        <taxon>Guptibacillaceae</taxon>
        <taxon>Guptibacillus</taxon>
    </lineage>
</organism>
<keyword evidence="2" id="KW-1185">Reference proteome</keyword>
<dbReference type="GeneID" id="301326354"/>
<proteinExistence type="predicted"/>
<protein>
    <submittedName>
        <fullName evidence="1">Uncharacterized protein</fullName>
    </submittedName>
</protein>
<dbReference type="RefSeq" id="WP_048312700.1">
    <property type="nucleotide sequence ID" value="NZ_CP119526.1"/>
</dbReference>
<evidence type="ECO:0000313" key="2">
    <source>
        <dbReference type="Proteomes" id="UP000035996"/>
    </source>
</evidence>
<evidence type="ECO:0000313" key="1">
    <source>
        <dbReference type="EMBL" id="KMM37577.1"/>
    </source>
</evidence>
<reference evidence="1" key="1">
    <citation type="submission" date="2015-06" db="EMBL/GenBank/DDBJ databases">
        <authorList>
            <person name="Liu B."/>
            <person name="Wang J."/>
            <person name="Zhu Y."/>
            <person name="Liu G."/>
            <person name="Chen Q."/>
            <person name="Zheng C."/>
            <person name="Che J."/>
            <person name="Ge C."/>
            <person name="Shi H."/>
            <person name="Pan Z."/>
            <person name="Liu X."/>
        </authorList>
    </citation>
    <scope>NUCLEOTIDE SEQUENCE [LARGE SCALE GENOMIC DNA]</scope>
    <source>
        <strain evidence="1">DSM 16346</strain>
    </source>
</reference>
<comment type="caution">
    <text evidence="1">The sequence shown here is derived from an EMBL/GenBank/DDBJ whole genome shotgun (WGS) entry which is preliminary data.</text>
</comment>
<sequence>MSFSLERIDDKVEFFEGFSLEEIEKKIQIQIDNNRALLLQVHNVQHHSVTHEKTGHPYYSAVVHFKAK</sequence>
<dbReference type="EMBL" id="LELK01000004">
    <property type="protein sequence ID" value="KMM37577.1"/>
    <property type="molecule type" value="Genomic_DNA"/>
</dbReference>
<gene>
    <name evidence="1" type="ORF">AB986_17195</name>
</gene>
<dbReference type="InterPro" id="IPR019686">
    <property type="entry name" value="DUF2536"/>
</dbReference>
<dbReference type="OrthoDB" id="2454327at2"/>
<dbReference type="STRING" id="157733.AB986_17195"/>
<dbReference type="Proteomes" id="UP000035996">
    <property type="component" value="Unassembled WGS sequence"/>
</dbReference>
<accession>A0A0J6FTA1</accession>
<dbReference type="Pfam" id="PF10750">
    <property type="entry name" value="DUF2536"/>
    <property type="match status" value="1"/>
</dbReference>
<dbReference type="PATRIC" id="fig|157733.3.peg.1531"/>